<evidence type="ECO:0000256" key="4">
    <source>
        <dbReference type="ARBA" id="ARBA00023136"/>
    </source>
</evidence>
<accession>W6MRA1</accession>
<evidence type="ECO:0000256" key="6">
    <source>
        <dbReference type="SAM" id="Phobius"/>
    </source>
</evidence>
<evidence type="ECO:0000256" key="1">
    <source>
        <dbReference type="ARBA" id="ARBA00004370"/>
    </source>
</evidence>
<feature type="region of interest" description="Disordered" evidence="5">
    <location>
        <begin position="136"/>
        <end position="163"/>
    </location>
</feature>
<evidence type="ECO:0000256" key="3">
    <source>
        <dbReference type="ARBA" id="ARBA00022989"/>
    </source>
</evidence>
<keyword evidence="2 6" id="KW-0812">Transmembrane</keyword>
<feature type="compositionally biased region" description="Acidic residues" evidence="5">
    <location>
        <begin position="149"/>
        <end position="160"/>
    </location>
</feature>
<dbReference type="InterPro" id="IPR023395">
    <property type="entry name" value="MCP_dom_sf"/>
</dbReference>
<sequence>MPSFEGRSGDSAKFRPYVQADNFNTGYPIRYRPADGIIDMETGRNISMSLPTTAKFSSGIPKEFSSAGIHAGVQMTNSVGRKNVYSDLEFREYFVWSNTKDLLQSLCRSSLKNYARQFMSQPFEVSRLLLQVGAFSPSETNSATPSTTFDEDEDDEEDDFFERTGSPRAKRYSSIQRSVPKLRVPVVENTNINPLSLNTIDVMSALISKEGFRGLFRCTNTSFLYTTLFFTIDAWICGFVSPIFGVPDPFFIDIVHSTNPFRSLLLSVASSCITGLLLAPVSLIRTRFIATTTKSQNRSFKRLLGQLTWKQLLVPLRLIVPTINFELSAHLLKTWVPYFLYTRCSVDRYTSPLVFSTVELLTSVVELFVKLPLETLLRRSQVDYLVNDPSCPEALRISENELSVKFGGYHGYFATLYYIYNGTKPVSHNDKFSLEVPSSDTNVGLEGLFRGWRVGLLNVISSWGLSILHDQSLENVEVEKF</sequence>
<evidence type="ECO:0000256" key="2">
    <source>
        <dbReference type="ARBA" id="ARBA00022692"/>
    </source>
</evidence>
<reference evidence="7" key="2">
    <citation type="submission" date="2014-02" db="EMBL/GenBank/DDBJ databases">
        <title>Complete DNA sequence of /Kuraishia capsulata/ illustrates novel genomic features among budding yeasts (/Saccharomycotina/).</title>
        <authorList>
            <person name="Morales L."/>
            <person name="Noel B."/>
            <person name="Porcel B."/>
            <person name="Marcet-Houben M."/>
            <person name="Hullo M-F."/>
            <person name="Sacerdot C."/>
            <person name="Tekaia F."/>
            <person name="Leh-Louis V."/>
            <person name="Despons L."/>
            <person name="Khanna V."/>
            <person name="Aury J-M."/>
            <person name="Barbe V."/>
            <person name="Couloux A."/>
            <person name="Labadie K."/>
            <person name="Pelletier E."/>
            <person name="Souciet J-L."/>
            <person name="Boekhout T."/>
            <person name="Gabaldon T."/>
            <person name="Wincker P."/>
            <person name="Dujon B."/>
        </authorList>
    </citation>
    <scope>NUCLEOTIDE SEQUENCE</scope>
    <source>
        <strain evidence="7">CBS 1993</strain>
    </source>
</reference>
<keyword evidence="3 6" id="KW-1133">Transmembrane helix</keyword>
<feature type="transmembrane region" description="Helical" evidence="6">
    <location>
        <begin position="223"/>
        <end position="244"/>
    </location>
</feature>
<evidence type="ECO:0000313" key="7">
    <source>
        <dbReference type="EMBL" id="CDK29239.1"/>
    </source>
</evidence>
<dbReference type="GO" id="GO:0016020">
    <property type="term" value="C:membrane"/>
    <property type="evidence" value="ECO:0007669"/>
    <property type="project" value="UniProtKB-SubCell"/>
</dbReference>
<dbReference type="STRING" id="1382522.W6MRA1"/>
<feature type="transmembrane region" description="Helical" evidence="6">
    <location>
        <begin position="264"/>
        <end position="284"/>
    </location>
</feature>
<dbReference type="Gene3D" id="1.50.40.10">
    <property type="entry name" value="Mitochondrial carrier domain"/>
    <property type="match status" value="1"/>
</dbReference>
<protein>
    <recommendedName>
        <fullName evidence="9">Mitochondrial fusion and transport protein UGO1</fullName>
    </recommendedName>
</protein>
<name>W6MRA1_9ASCO</name>
<keyword evidence="8" id="KW-1185">Reference proteome</keyword>
<dbReference type="SUPFAM" id="SSF103506">
    <property type="entry name" value="Mitochondrial carrier"/>
    <property type="match status" value="1"/>
</dbReference>
<evidence type="ECO:0000313" key="8">
    <source>
        <dbReference type="Proteomes" id="UP000019384"/>
    </source>
</evidence>
<keyword evidence="4 6" id="KW-0472">Membrane</keyword>
<reference evidence="7" key="1">
    <citation type="submission" date="2013-12" db="EMBL/GenBank/DDBJ databases">
        <authorList>
            <person name="Genoscope - CEA"/>
        </authorList>
    </citation>
    <scope>NUCLEOTIDE SEQUENCE</scope>
    <source>
        <strain evidence="7">CBS 1993</strain>
    </source>
</reference>
<organism evidence="7 8">
    <name type="scientific">Kuraishia capsulata CBS 1993</name>
    <dbReference type="NCBI Taxonomy" id="1382522"/>
    <lineage>
        <taxon>Eukaryota</taxon>
        <taxon>Fungi</taxon>
        <taxon>Dikarya</taxon>
        <taxon>Ascomycota</taxon>
        <taxon>Saccharomycotina</taxon>
        <taxon>Pichiomycetes</taxon>
        <taxon>Pichiales</taxon>
        <taxon>Pichiaceae</taxon>
        <taxon>Kuraishia</taxon>
    </lineage>
</organism>
<dbReference type="Proteomes" id="UP000019384">
    <property type="component" value="Unassembled WGS sequence"/>
</dbReference>
<dbReference type="RefSeq" id="XP_022461227.1">
    <property type="nucleotide sequence ID" value="XM_022600402.1"/>
</dbReference>
<evidence type="ECO:0008006" key="9">
    <source>
        <dbReference type="Google" id="ProtNLM"/>
    </source>
</evidence>
<feature type="compositionally biased region" description="Polar residues" evidence="5">
    <location>
        <begin position="137"/>
        <end position="148"/>
    </location>
</feature>
<dbReference type="HOGENOM" id="CLU_029376_0_0_1"/>
<proteinExistence type="predicted"/>
<evidence type="ECO:0000256" key="5">
    <source>
        <dbReference type="SAM" id="MobiDB-lite"/>
    </source>
</evidence>
<dbReference type="GeneID" id="34522615"/>
<dbReference type="AlphaFoldDB" id="W6MRA1"/>
<dbReference type="OrthoDB" id="77989at2759"/>
<gene>
    <name evidence="7" type="ORF">KUCA_T00005227001</name>
</gene>
<comment type="subcellular location">
    <subcellularLocation>
        <location evidence="1">Membrane</location>
    </subcellularLocation>
</comment>
<dbReference type="EMBL" id="HG793130">
    <property type="protein sequence ID" value="CDK29239.1"/>
    <property type="molecule type" value="Genomic_DNA"/>
</dbReference>